<dbReference type="AlphaFoldDB" id="A0A6J4K9V8"/>
<accession>A0A6J4K9V8</accession>
<feature type="region of interest" description="Disordered" evidence="1">
    <location>
        <begin position="1"/>
        <end position="20"/>
    </location>
</feature>
<name>A0A6J4K9V8_9CYAN</name>
<organism evidence="2">
    <name type="scientific">uncultured Coleofasciculus sp</name>
    <dbReference type="NCBI Taxonomy" id="1267456"/>
    <lineage>
        <taxon>Bacteria</taxon>
        <taxon>Bacillati</taxon>
        <taxon>Cyanobacteriota</taxon>
        <taxon>Cyanophyceae</taxon>
        <taxon>Coleofasciculales</taxon>
        <taxon>Coleofasciculaceae</taxon>
        <taxon>Coleofasciculus</taxon>
        <taxon>environmental samples</taxon>
    </lineage>
</organism>
<dbReference type="EMBL" id="CADCTM010000874">
    <property type="protein sequence ID" value="CAA9299600.1"/>
    <property type="molecule type" value="Genomic_DNA"/>
</dbReference>
<proteinExistence type="predicted"/>
<evidence type="ECO:0000313" key="2">
    <source>
        <dbReference type="EMBL" id="CAA9299600.1"/>
    </source>
</evidence>
<protein>
    <submittedName>
        <fullName evidence="2">Uncharacterized protein</fullName>
    </submittedName>
</protein>
<evidence type="ECO:0000256" key="1">
    <source>
        <dbReference type="SAM" id="MobiDB-lite"/>
    </source>
</evidence>
<sequence>MQLQQVAGTDPLSISPGQVRSFVRGGTTEPNFSLVMWDALGLPLRVNLLKPSTKKLRVEVRPGGRPLGERTVYLKDDGRVSVF</sequence>
<gene>
    <name evidence="2" type="ORF">AVDCRST_MAG92-4991</name>
</gene>
<reference evidence="2" key="1">
    <citation type="submission" date="2020-02" db="EMBL/GenBank/DDBJ databases">
        <authorList>
            <person name="Meier V. D."/>
        </authorList>
    </citation>
    <scope>NUCLEOTIDE SEQUENCE</scope>
    <source>
        <strain evidence="2">AVDCRST_MAG92</strain>
    </source>
</reference>